<comment type="caution">
    <text evidence="2">The sequence shown here is derived from an EMBL/GenBank/DDBJ whole genome shotgun (WGS) entry which is preliminary data.</text>
</comment>
<evidence type="ECO:0000313" key="3">
    <source>
        <dbReference type="Proteomes" id="UP001218218"/>
    </source>
</evidence>
<proteinExistence type="predicted"/>
<reference evidence="2" key="1">
    <citation type="submission" date="2023-03" db="EMBL/GenBank/DDBJ databases">
        <title>Massive genome expansion in bonnet fungi (Mycena s.s.) driven by repeated elements and novel gene families across ecological guilds.</title>
        <authorList>
            <consortium name="Lawrence Berkeley National Laboratory"/>
            <person name="Harder C.B."/>
            <person name="Miyauchi S."/>
            <person name="Viragh M."/>
            <person name="Kuo A."/>
            <person name="Thoen E."/>
            <person name="Andreopoulos B."/>
            <person name="Lu D."/>
            <person name="Skrede I."/>
            <person name="Drula E."/>
            <person name="Henrissat B."/>
            <person name="Morin E."/>
            <person name="Kohler A."/>
            <person name="Barry K."/>
            <person name="LaButti K."/>
            <person name="Morin E."/>
            <person name="Salamov A."/>
            <person name="Lipzen A."/>
            <person name="Mereny Z."/>
            <person name="Hegedus B."/>
            <person name="Baldrian P."/>
            <person name="Stursova M."/>
            <person name="Weitz H."/>
            <person name="Taylor A."/>
            <person name="Grigoriev I.V."/>
            <person name="Nagy L.G."/>
            <person name="Martin F."/>
            <person name="Kauserud H."/>
        </authorList>
    </citation>
    <scope>NUCLEOTIDE SEQUENCE</scope>
    <source>
        <strain evidence="2">CBHHK002</strain>
    </source>
</reference>
<accession>A0AAD7A2Z2</accession>
<dbReference type="Proteomes" id="UP001218218">
    <property type="component" value="Unassembled WGS sequence"/>
</dbReference>
<dbReference type="EMBL" id="JARIHO010000017">
    <property type="protein sequence ID" value="KAJ7348533.1"/>
    <property type="molecule type" value="Genomic_DNA"/>
</dbReference>
<evidence type="ECO:0000313" key="2">
    <source>
        <dbReference type="EMBL" id="KAJ7348533.1"/>
    </source>
</evidence>
<protein>
    <submittedName>
        <fullName evidence="2">Uncharacterized protein</fullName>
    </submittedName>
</protein>
<keyword evidence="3" id="KW-1185">Reference proteome</keyword>
<organism evidence="2 3">
    <name type="scientific">Mycena albidolilacea</name>
    <dbReference type="NCBI Taxonomy" id="1033008"/>
    <lineage>
        <taxon>Eukaryota</taxon>
        <taxon>Fungi</taxon>
        <taxon>Dikarya</taxon>
        <taxon>Basidiomycota</taxon>
        <taxon>Agaricomycotina</taxon>
        <taxon>Agaricomycetes</taxon>
        <taxon>Agaricomycetidae</taxon>
        <taxon>Agaricales</taxon>
        <taxon>Marasmiineae</taxon>
        <taxon>Mycenaceae</taxon>
        <taxon>Mycena</taxon>
    </lineage>
</organism>
<gene>
    <name evidence="2" type="ORF">DFH08DRAFT_808266</name>
</gene>
<feature type="region of interest" description="Disordered" evidence="1">
    <location>
        <begin position="59"/>
        <end position="92"/>
    </location>
</feature>
<feature type="compositionally biased region" description="Low complexity" evidence="1">
    <location>
        <begin position="68"/>
        <end position="86"/>
    </location>
</feature>
<sequence>MINELISDRWQRPHLEHEPAFCCHAASRMQRVHRLETLPPRHFLCTKLCNSNTDPTLQPALPALDAMSSPPSSQATGPSSGSTTASRAPHGRQASPLGLDHIIFNTHPYFVFDGAPNDSPITTNMDSLKAGRVWPWAIVEYKPWVSQLLAVFDGCEWDTALWWRLLDSITRGEHLERASIKQFALAPMALLKEGVKTSVMPIDPHELPFRRHVCQFCITDEDDF</sequence>
<evidence type="ECO:0000256" key="1">
    <source>
        <dbReference type="SAM" id="MobiDB-lite"/>
    </source>
</evidence>
<dbReference type="AlphaFoldDB" id="A0AAD7A2Z2"/>
<name>A0AAD7A2Z2_9AGAR</name>